<dbReference type="Proteomes" id="UP000298602">
    <property type="component" value="Chromosome"/>
</dbReference>
<proteinExistence type="predicted"/>
<dbReference type="AlphaFoldDB" id="A0A4P8L2M3"/>
<evidence type="ECO:0000313" key="1">
    <source>
        <dbReference type="EMBL" id="QCQ22079.1"/>
    </source>
</evidence>
<evidence type="ECO:0008006" key="3">
    <source>
        <dbReference type="Google" id="ProtNLM"/>
    </source>
</evidence>
<dbReference type="InterPro" id="IPR023296">
    <property type="entry name" value="Glyco_hydro_beta-prop_sf"/>
</dbReference>
<reference evidence="1 2" key="2">
    <citation type="submission" date="2019-05" db="EMBL/GenBank/DDBJ databases">
        <authorList>
            <person name="Suflita J.M."/>
            <person name="Marks C.R."/>
        </authorList>
    </citation>
    <scope>NUCLEOTIDE SEQUENCE [LARGE SCALE GENOMIC DNA]</scope>
    <source>
        <strain evidence="1 2">ALDC</strain>
    </source>
</reference>
<organism evidence="1 2">
    <name type="scientific">Desulfoglaeba alkanexedens ALDC</name>
    <dbReference type="NCBI Taxonomy" id="980445"/>
    <lineage>
        <taxon>Bacteria</taxon>
        <taxon>Pseudomonadati</taxon>
        <taxon>Thermodesulfobacteriota</taxon>
        <taxon>Syntrophobacteria</taxon>
        <taxon>Syntrophobacterales</taxon>
        <taxon>Syntrophobacteraceae</taxon>
        <taxon>Desulfoglaeba</taxon>
    </lineage>
</organism>
<accession>A0A4P8L2M3</accession>
<evidence type="ECO:0000313" key="2">
    <source>
        <dbReference type="Proteomes" id="UP000298602"/>
    </source>
</evidence>
<dbReference type="SUPFAM" id="SSF75005">
    <property type="entry name" value="Arabinanase/levansucrase/invertase"/>
    <property type="match status" value="1"/>
</dbReference>
<gene>
    <name evidence="1" type="ORF">FDQ92_07800</name>
</gene>
<reference evidence="1 2" key="1">
    <citation type="submission" date="2019-05" db="EMBL/GenBank/DDBJ databases">
        <title>The Complete Genome Sequence of the n-alkane-degrading Desulfoglaeba alkanexedens ALDC reveals multiple alkylsuccinate synthase gene clusters.</title>
        <authorList>
            <person name="Callaghan A.V."/>
            <person name="Davidova I.A."/>
            <person name="Duncan K.E."/>
            <person name="Morris B."/>
            <person name="McInerney M.J."/>
        </authorList>
    </citation>
    <scope>NUCLEOTIDE SEQUENCE [LARGE SCALE GENOMIC DNA]</scope>
    <source>
        <strain evidence="1 2">ALDC</strain>
    </source>
</reference>
<dbReference type="EMBL" id="CP040098">
    <property type="protein sequence ID" value="QCQ22079.1"/>
    <property type="molecule type" value="Genomic_DNA"/>
</dbReference>
<protein>
    <recommendedName>
        <fullName evidence="3">Glycosyl hydrolase family 32 N-terminal domain-containing protein</fullName>
    </recommendedName>
</protein>
<sequence>MSINIKSNTDTILELPGFTGTLGPGKSAVVPAMTPDLLRAVDLGLLLVPSGAEPPEGLPPVVFDHRYPHVLPLTAGRAYYVRILRSPGAFHDGTRPRNFIAYYGDGAGTTCAFSDDGLIWDTEKKVTGIAANGYHVVCALETANRLRILYWNPDVPNQPYAMAGLRTAVCDPSVDPAAFTGDTPCAGDLVTEGSVQVWNRGHYGPSFLWYNPLPTSVEGRPFTWRYAMYFIASTGGNDSLGLACSDDAVEWKLIGNGPILSGLIDPQPWEGANGYVSAAHVERLPDGRWWMLYSGGSAGNAGIGYAWSWDRVHWRKAEINPVFKNGSGPFLERCYTPSLVRDADGSLLLYRAAKDATAYRTFVSRLRAPALGWGDLLGPDRLGQGLTSREAIHRGVGTETERDAAIPNPSMGDEWFNTDLAGGGKWEKHTGTDWKWS</sequence>
<keyword evidence="2" id="KW-1185">Reference proteome</keyword>
<dbReference type="Gene3D" id="2.115.10.20">
    <property type="entry name" value="Glycosyl hydrolase domain, family 43"/>
    <property type="match status" value="1"/>
</dbReference>
<name>A0A4P8L2M3_9BACT</name>
<dbReference type="KEGG" id="dax:FDQ92_07800"/>
<dbReference type="RefSeq" id="WP_137424048.1">
    <property type="nucleotide sequence ID" value="NZ_CP040098.1"/>
</dbReference>
<dbReference type="OrthoDB" id="9801455at2"/>